<reference evidence="4" key="1">
    <citation type="journal article" date="2022" name="Int. J. Syst. Evol. Microbiol.">
        <title>A novel species of lactic acid bacteria, Ligilactobacillus pabuli sp. nov., isolated from alfalfa silage.</title>
        <authorList>
            <person name="Tohno M."/>
            <person name="Tanizawa Y."/>
            <person name="Sawada H."/>
            <person name="Sakamoto M."/>
            <person name="Ohkuma M."/>
            <person name="Kobayashi H."/>
        </authorList>
    </citation>
    <scope>NUCLEOTIDE SEQUENCE</scope>
    <source>
        <strain evidence="4">AF129</strain>
    </source>
</reference>
<dbReference type="SUPFAM" id="SSF47413">
    <property type="entry name" value="lambda repressor-like DNA-binding domains"/>
    <property type="match status" value="1"/>
</dbReference>
<gene>
    <name evidence="4" type="ORF">LPAF129_18500</name>
</gene>
<keyword evidence="2" id="KW-0472">Membrane</keyword>
<keyword evidence="2" id="KW-0812">Transmembrane</keyword>
<dbReference type="Pfam" id="PF01381">
    <property type="entry name" value="HTH_3"/>
    <property type="match status" value="1"/>
</dbReference>
<keyword evidence="1" id="KW-0238">DNA-binding</keyword>
<evidence type="ECO:0000313" key="4">
    <source>
        <dbReference type="EMBL" id="GKS82164.1"/>
    </source>
</evidence>
<feature type="transmembrane region" description="Helical" evidence="2">
    <location>
        <begin position="86"/>
        <end position="107"/>
    </location>
</feature>
<dbReference type="PANTHER" id="PTHR46558">
    <property type="entry name" value="TRACRIPTIONAL REGULATORY PROTEIN-RELATED-RELATED"/>
    <property type="match status" value="1"/>
</dbReference>
<dbReference type="InterPro" id="IPR010982">
    <property type="entry name" value="Lambda_DNA-bd_dom_sf"/>
</dbReference>
<proteinExistence type="predicted"/>
<dbReference type="RefSeq" id="WP_244056490.1">
    <property type="nucleotide sequence ID" value="NZ_BQXH01000020.1"/>
</dbReference>
<accession>A0ABQ5JJ65</accession>
<dbReference type="PROSITE" id="PS50943">
    <property type="entry name" value="HTH_CROC1"/>
    <property type="match status" value="1"/>
</dbReference>
<name>A0ABQ5JJ65_9LACO</name>
<feature type="domain" description="HTH cro/C1-type" evidence="3">
    <location>
        <begin position="7"/>
        <end position="61"/>
    </location>
</feature>
<evidence type="ECO:0000259" key="3">
    <source>
        <dbReference type="PROSITE" id="PS50943"/>
    </source>
</evidence>
<dbReference type="SMART" id="SM00530">
    <property type="entry name" value="HTH_XRE"/>
    <property type="match status" value="1"/>
</dbReference>
<comment type="caution">
    <text evidence="4">The sequence shown here is derived from an EMBL/GenBank/DDBJ whole genome shotgun (WGS) entry which is preliminary data.</text>
</comment>
<dbReference type="InterPro" id="IPR001387">
    <property type="entry name" value="Cro/C1-type_HTH"/>
</dbReference>
<dbReference type="Proteomes" id="UP001055149">
    <property type="component" value="Unassembled WGS sequence"/>
</dbReference>
<dbReference type="PANTHER" id="PTHR46558:SF15">
    <property type="entry name" value="HELIX-TURN-HELIX DOMAIN PROTEIN"/>
    <property type="match status" value="1"/>
</dbReference>
<keyword evidence="5" id="KW-1185">Reference proteome</keyword>
<sequence length="246" mass="28587">MEFANILREKRKALHLTQQSLADQLHVTRQTLSRWENETSFPNLDTLVELSELLNIPLDTLLKGENNLMVEKISADVREKKHLKRLFIALITLIILFLLWLCLLGFGRAHQVGTIDRFNPFLRTTYGYAILPQKAPSKNKLVTVTNNKGTDKHKEWIKDTRPVDAFVSDDPFGQGEWLKFDTGYYTKKNRWALVRHKGSYFFGTRLVRKNQILLQMREQAGADYLPYSSKADGPRVNKGIPWWPFN</sequence>
<evidence type="ECO:0000256" key="1">
    <source>
        <dbReference type="ARBA" id="ARBA00023125"/>
    </source>
</evidence>
<evidence type="ECO:0000256" key="2">
    <source>
        <dbReference type="SAM" id="Phobius"/>
    </source>
</evidence>
<dbReference type="CDD" id="cd00093">
    <property type="entry name" value="HTH_XRE"/>
    <property type="match status" value="1"/>
</dbReference>
<protein>
    <submittedName>
        <fullName evidence="4">Transcriptional regulator</fullName>
    </submittedName>
</protein>
<dbReference type="EMBL" id="BQXH01000020">
    <property type="protein sequence ID" value="GKS82164.1"/>
    <property type="molecule type" value="Genomic_DNA"/>
</dbReference>
<dbReference type="Gene3D" id="1.10.260.40">
    <property type="entry name" value="lambda repressor-like DNA-binding domains"/>
    <property type="match status" value="1"/>
</dbReference>
<organism evidence="4 5">
    <name type="scientific">Ligilactobacillus pabuli</name>
    <dbReference type="NCBI Taxonomy" id="2886039"/>
    <lineage>
        <taxon>Bacteria</taxon>
        <taxon>Bacillati</taxon>
        <taxon>Bacillota</taxon>
        <taxon>Bacilli</taxon>
        <taxon>Lactobacillales</taxon>
        <taxon>Lactobacillaceae</taxon>
        <taxon>Ligilactobacillus</taxon>
    </lineage>
</organism>
<evidence type="ECO:0000313" key="5">
    <source>
        <dbReference type="Proteomes" id="UP001055149"/>
    </source>
</evidence>
<keyword evidence="2" id="KW-1133">Transmembrane helix</keyword>